<keyword evidence="9" id="KW-0630">Potassium</keyword>
<dbReference type="InterPro" id="IPR004619">
    <property type="entry name" value="Type_III_PanK"/>
</dbReference>
<dbReference type="GO" id="GO:0005524">
    <property type="term" value="F:ATP binding"/>
    <property type="evidence" value="ECO:0007669"/>
    <property type="project" value="UniProtKB-KW"/>
</dbReference>
<proteinExistence type="inferred from homology"/>
<evidence type="ECO:0000256" key="6">
    <source>
        <dbReference type="ARBA" id="ARBA00022741"/>
    </source>
</evidence>
<evidence type="ECO:0000256" key="2">
    <source>
        <dbReference type="ARBA" id="ARBA00004496"/>
    </source>
</evidence>
<name>A0A381Z0Q6_9ZZZZ</name>
<keyword evidence="8" id="KW-0067">ATP-binding</keyword>
<evidence type="ECO:0000256" key="8">
    <source>
        <dbReference type="ARBA" id="ARBA00022840"/>
    </source>
</evidence>
<evidence type="ECO:0000256" key="1">
    <source>
        <dbReference type="ARBA" id="ARBA00001958"/>
    </source>
</evidence>
<dbReference type="Pfam" id="PF03309">
    <property type="entry name" value="Pan_kinase"/>
    <property type="match status" value="1"/>
</dbReference>
<gene>
    <name evidence="13" type="ORF">METZ01_LOCUS135740</name>
</gene>
<dbReference type="GO" id="GO:0005737">
    <property type="term" value="C:cytoplasm"/>
    <property type="evidence" value="ECO:0007669"/>
    <property type="project" value="UniProtKB-SubCell"/>
</dbReference>
<dbReference type="SUPFAM" id="SSF53067">
    <property type="entry name" value="Actin-like ATPase domain"/>
    <property type="match status" value="2"/>
</dbReference>
<keyword evidence="10" id="KW-0173">Coenzyme A biosynthesis</keyword>
<keyword evidence="6" id="KW-0547">Nucleotide-binding</keyword>
<evidence type="ECO:0000256" key="5">
    <source>
        <dbReference type="ARBA" id="ARBA00022679"/>
    </source>
</evidence>
<evidence type="ECO:0000256" key="11">
    <source>
        <dbReference type="ARBA" id="ARBA00038036"/>
    </source>
</evidence>
<evidence type="ECO:0000313" key="13">
    <source>
        <dbReference type="EMBL" id="SVA82886.1"/>
    </source>
</evidence>
<evidence type="ECO:0000256" key="3">
    <source>
        <dbReference type="ARBA" id="ARBA00011738"/>
    </source>
</evidence>
<evidence type="ECO:0000256" key="10">
    <source>
        <dbReference type="ARBA" id="ARBA00022993"/>
    </source>
</evidence>
<sequence length="259" mass="28384">MILAVDIGNSDVVIGIFNDDKLLQSWRLHTRLHQSIDEYEMLVRGMLFACDFSLEETKGAVLSSVVPELTDVFSQLIENMIGQHPIKVSNELNLGIQINTENPSKVGQDRLINAAAAYQQYKTSLVIVDCGTATTLDVVTAEGVFQGGVICPGLLISAEELFSKAAQLFQVNLEMPKKLIGKNTTESLKSGLIYGYGGMIESLINKLTKEIKQQNQPDPTVVITGGLAAKILPIVPKAIYHEDLTLRGLYLCYSMNIPE</sequence>
<keyword evidence="7" id="KW-0418">Kinase</keyword>
<dbReference type="HAMAP" id="MF_01274">
    <property type="entry name" value="Pantothen_kinase_3"/>
    <property type="match status" value="1"/>
</dbReference>
<comment type="similarity">
    <text evidence="11">Belongs to the type III pantothenate kinase family.</text>
</comment>
<evidence type="ECO:0000256" key="9">
    <source>
        <dbReference type="ARBA" id="ARBA00022958"/>
    </source>
</evidence>
<reference evidence="13" key="1">
    <citation type="submission" date="2018-05" db="EMBL/GenBank/DDBJ databases">
        <authorList>
            <person name="Lanie J.A."/>
            <person name="Ng W.-L."/>
            <person name="Kazmierczak K.M."/>
            <person name="Andrzejewski T.M."/>
            <person name="Davidsen T.M."/>
            <person name="Wayne K.J."/>
            <person name="Tettelin H."/>
            <person name="Glass J.I."/>
            <person name="Rusch D."/>
            <person name="Podicherti R."/>
            <person name="Tsui H.-C.T."/>
            <person name="Winkler M.E."/>
        </authorList>
    </citation>
    <scope>NUCLEOTIDE SEQUENCE</scope>
</reference>
<evidence type="ECO:0000256" key="7">
    <source>
        <dbReference type="ARBA" id="ARBA00022777"/>
    </source>
</evidence>
<organism evidence="13">
    <name type="scientific">marine metagenome</name>
    <dbReference type="NCBI Taxonomy" id="408172"/>
    <lineage>
        <taxon>unclassified sequences</taxon>
        <taxon>metagenomes</taxon>
        <taxon>ecological metagenomes</taxon>
    </lineage>
</organism>
<keyword evidence="4" id="KW-0963">Cytoplasm</keyword>
<accession>A0A381Z0Q6</accession>
<comment type="cofactor">
    <cofactor evidence="1">
        <name>K(+)</name>
        <dbReference type="ChEBI" id="CHEBI:29103"/>
    </cofactor>
</comment>
<dbReference type="InterPro" id="IPR043129">
    <property type="entry name" value="ATPase_NBD"/>
</dbReference>
<dbReference type="CDD" id="cd24015">
    <property type="entry name" value="ASKHA_NBD_PanK-III"/>
    <property type="match status" value="1"/>
</dbReference>
<dbReference type="EMBL" id="UINC01019558">
    <property type="protein sequence ID" value="SVA82886.1"/>
    <property type="molecule type" value="Genomic_DNA"/>
</dbReference>
<evidence type="ECO:0000256" key="12">
    <source>
        <dbReference type="ARBA" id="ARBA00040883"/>
    </source>
</evidence>
<keyword evidence="5" id="KW-0808">Transferase</keyword>
<protein>
    <recommendedName>
        <fullName evidence="12">Type III pantothenate kinase</fullName>
    </recommendedName>
</protein>
<evidence type="ECO:0000256" key="4">
    <source>
        <dbReference type="ARBA" id="ARBA00022490"/>
    </source>
</evidence>
<dbReference type="Gene3D" id="3.30.420.40">
    <property type="match status" value="2"/>
</dbReference>
<dbReference type="NCBIfam" id="NF009855">
    <property type="entry name" value="PRK13321.1"/>
    <property type="match status" value="1"/>
</dbReference>
<comment type="subcellular location">
    <subcellularLocation>
        <location evidence="2">Cytoplasm</location>
    </subcellularLocation>
</comment>
<dbReference type="PANTHER" id="PTHR34265">
    <property type="entry name" value="TYPE III PANTOTHENATE KINASE"/>
    <property type="match status" value="1"/>
</dbReference>
<dbReference type="NCBIfam" id="TIGR00671">
    <property type="entry name" value="baf"/>
    <property type="match status" value="1"/>
</dbReference>
<dbReference type="GO" id="GO:0015937">
    <property type="term" value="P:coenzyme A biosynthetic process"/>
    <property type="evidence" value="ECO:0007669"/>
    <property type="project" value="UniProtKB-KW"/>
</dbReference>
<dbReference type="GO" id="GO:0004594">
    <property type="term" value="F:pantothenate kinase activity"/>
    <property type="evidence" value="ECO:0007669"/>
    <property type="project" value="InterPro"/>
</dbReference>
<dbReference type="AlphaFoldDB" id="A0A381Z0Q6"/>
<comment type="subunit">
    <text evidence="3">Homodimer.</text>
</comment>
<dbReference type="PANTHER" id="PTHR34265:SF1">
    <property type="entry name" value="TYPE III PANTOTHENATE KINASE"/>
    <property type="match status" value="1"/>
</dbReference>